<dbReference type="AlphaFoldDB" id="A0A0A9DMG1"/>
<accession>A0A0A9DMG1</accession>
<keyword evidence="1" id="KW-0732">Signal</keyword>
<dbReference type="EMBL" id="GBRH01208131">
    <property type="protein sequence ID" value="JAD89764.1"/>
    <property type="molecule type" value="Transcribed_RNA"/>
</dbReference>
<organism evidence="2">
    <name type="scientific">Arundo donax</name>
    <name type="common">Giant reed</name>
    <name type="synonym">Donax arundinaceus</name>
    <dbReference type="NCBI Taxonomy" id="35708"/>
    <lineage>
        <taxon>Eukaryota</taxon>
        <taxon>Viridiplantae</taxon>
        <taxon>Streptophyta</taxon>
        <taxon>Embryophyta</taxon>
        <taxon>Tracheophyta</taxon>
        <taxon>Spermatophyta</taxon>
        <taxon>Magnoliopsida</taxon>
        <taxon>Liliopsida</taxon>
        <taxon>Poales</taxon>
        <taxon>Poaceae</taxon>
        <taxon>PACMAD clade</taxon>
        <taxon>Arundinoideae</taxon>
        <taxon>Arundineae</taxon>
        <taxon>Arundo</taxon>
    </lineage>
</organism>
<evidence type="ECO:0000313" key="2">
    <source>
        <dbReference type="EMBL" id="JAD89764.1"/>
    </source>
</evidence>
<sequence>MPELPHPTTRTRFPVNLLPLLYALVCKTVPWNSCRPSISGCIASAFSPVATISHRDTYSISTPIVPEVRVLTRHNRSCSSYSACTTVRLYVGHMPNLAA</sequence>
<reference evidence="2" key="1">
    <citation type="submission" date="2014-09" db="EMBL/GenBank/DDBJ databases">
        <authorList>
            <person name="Magalhaes I.L.F."/>
            <person name="Oliveira U."/>
            <person name="Santos F.R."/>
            <person name="Vidigal T.H.D.A."/>
            <person name="Brescovit A.D."/>
            <person name="Santos A.J."/>
        </authorList>
    </citation>
    <scope>NUCLEOTIDE SEQUENCE</scope>
    <source>
        <tissue evidence="2">Shoot tissue taken approximately 20 cm above the soil surface</tissue>
    </source>
</reference>
<feature type="signal peptide" evidence="1">
    <location>
        <begin position="1"/>
        <end position="28"/>
    </location>
</feature>
<evidence type="ECO:0000256" key="1">
    <source>
        <dbReference type="SAM" id="SignalP"/>
    </source>
</evidence>
<name>A0A0A9DMG1_ARUDO</name>
<protein>
    <recommendedName>
        <fullName evidence="3">Secreted protein</fullName>
    </recommendedName>
</protein>
<feature type="chain" id="PRO_5002061424" description="Secreted protein" evidence="1">
    <location>
        <begin position="29"/>
        <end position="99"/>
    </location>
</feature>
<evidence type="ECO:0008006" key="3">
    <source>
        <dbReference type="Google" id="ProtNLM"/>
    </source>
</evidence>
<reference evidence="2" key="2">
    <citation type="journal article" date="2015" name="Data Brief">
        <title>Shoot transcriptome of the giant reed, Arundo donax.</title>
        <authorList>
            <person name="Barrero R.A."/>
            <person name="Guerrero F.D."/>
            <person name="Moolhuijzen P."/>
            <person name="Goolsby J.A."/>
            <person name="Tidwell J."/>
            <person name="Bellgard S.E."/>
            <person name="Bellgard M.I."/>
        </authorList>
    </citation>
    <scope>NUCLEOTIDE SEQUENCE</scope>
    <source>
        <tissue evidence="2">Shoot tissue taken approximately 20 cm above the soil surface</tissue>
    </source>
</reference>
<proteinExistence type="predicted"/>